<dbReference type="InterPro" id="IPR006645">
    <property type="entry name" value="NGN-like_dom"/>
</dbReference>
<dbReference type="RefSeq" id="WP_018395142.1">
    <property type="nucleotide sequence ID" value="NZ_JBCNAN010000016.1"/>
</dbReference>
<evidence type="ECO:0000313" key="13">
    <source>
        <dbReference type="Proteomes" id="UP000077271"/>
    </source>
</evidence>
<dbReference type="Pfam" id="PF00467">
    <property type="entry name" value="KOW"/>
    <property type="match status" value="1"/>
</dbReference>
<dbReference type="GO" id="GO:0005829">
    <property type="term" value="C:cytosol"/>
    <property type="evidence" value="ECO:0007669"/>
    <property type="project" value="UniProtKB-ARBA"/>
</dbReference>
<dbReference type="InterPro" id="IPR047050">
    <property type="entry name" value="NGN"/>
</dbReference>
<dbReference type="InterPro" id="IPR043425">
    <property type="entry name" value="NusG-like"/>
</dbReference>
<evidence type="ECO:0000256" key="5">
    <source>
        <dbReference type="HAMAP-Rule" id="MF_00948"/>
    </source>
</evidence>
<dbReference type="FunFam" id="2.30.30.30:FF:000002">
    <property type="entry name" value="Transcription termination/antitermination factor NusG"/>
    <property type="match status" value="1"/>
</dbReference>
<evidence type="ECO:0000256" key="4">
    <source>
        <dbReference type="ARBA" id="ARBA00023163"/>
    </source>
</evidence>
<dbReference type="Proteomes" id="UP000076935">
    <property type="component" value="Unassembled WGS sequence"/>
</dbReference>
<feature type="domain" description="NusG-like N-terminal" evidence="8">
    <location>
        <begin position="2"/>
        <end position="113"/>
    </location>
</feature>
<dbReference type="NCBIfam" id="TIGR01956">
    <property type="entry name" value="NusG_myco"/>
    <property type="match status" value="1"/>
</dbReference>
<dbReference type="Proteomes" id="UP000077271">
    <property type="component" value="Unassembled WGS sequence"/>
</dbReference>
<dbReference type="SMART" id="SM00739">
    <property type="entry name" value="KOW"/>
    <property type="match status" value="1"/>
</dbReference>
<comment type="caution">
    <text evidence="11">The sequence shown here is derived from an EMBL/GenBank/DDBJ whole genome shotgun (WGS) entry which is preliminary data.</text>
</comment>
<dbReference type="InterPro" id="IPR015869">
    <property type="entry name" value="Transcrpt_antiterm_NusG_bac_CS"/>
</dbReference>
<dbReference type="Pfam" id="PF02357">
    <property type="entry name" value="NusG"/>
    <property type="match status" value="1"/>
</dbReference>
<reference evidence="12 13" key="1">
    <citation type="submission" date="2016-01" db="EMBL/GenBank/DDBJ databases">
        <title>Investigation of taxonomic status of Bacillus aminovorans.</title>
        <authorList>
            <person name="Verma A."/>
            <person name="Pal Y."/>
            <person name="Krishnamurthi S."/>
        </authorList>
    </citation>
    <scope>NUCLEOTIDE SEQUENCE [LARGE SCALE GENOMIC DNA]</scope>
    <source>
        <strain evidence="11 12">DSM 1314</strain>
        <strain evidence="10 13">DSM 4337</strain>
    </source>
</reference>
<dbReference type="SUPFAM" id="SSF82679">
    <property type="entry name" value="N-utilization substance G protein NusG, N-terminal domain"/>
    <property type="match status" value="1"/>
</dbReference>
<dbReference type="SUPFAM" id="SSF50104">
    <property type="entry name" value="Translation proteins SH3-like domain"/>
    <property type="match status" value="1"/>
</dbReference>
<dbReference type="EMBL" id="LQWZ01000003">
    <property type="protein sequence ID" value="OAH59312.1"/>
    <property type="molecule type" value="Genomic_DNA"/>
</dbReference>
<evidence type="ECO:0000256" key="2">
    <source>
        <dbReference type="ARBA" id="ARBA00022814"/>
    </source>
</evidence>
<evidence type="ECO:0000256" key="7">
    <source>
        <dbReference type="RuleBase" id="RU000538"/>
    </source>
</evidence>
<dbReference type="STRING" id="29332.AWH48_15410"/>
<dbReference type="Gene3D" id="2.30.30.30">
    <property type="match status" value="1"/>
</dbReference>
<keyword evidence="4 5" id="KW-0804">Transcription</keyword>
<evidence type="ECO:0000256" key="3">
    <source>
        <dbReference type="ARBA" id="ARBA00023015"/>
    </source>
</evidence>
<dbReference type="InterPro" id="IPR014722">
    <property type="entry name" value="Rib_uL2_dom2"/>
</dbReference>
<dbReference type="InterPro" id="IPR010216">
    <property type="entry name" value="Transcrpt_antiterm_NusG_myco"/>
</dbReference>
<dbReference type="GO" id="GO:0006353">
    <property type="term" value="P:DNA-templated transcription termination"/>
    <property type="evidence" value="ECO:0007669"/>
    <property type="project" value="UniProtKB-UniRule"/>
</dbReference>
<accession>A0A177LCV4</accession>
<dbReference type="PRINTS" id="PR00338">
    <property type="entry name" value="NUSGTNSCPFCT"/>
</dbReference>
<dbReference type="GO" id="GO:0006354">
    <property type="term" value="P:DNA-templated transcription elongation"/>
    <property type="evidence" value="ECO:0007669"/>
    <property type="project" value="UniProtKB-UniRule"/>
</dbReference>
<feature type="domain" description="KOW" evidence="9">
    <location>
        <begin position="123"/>
        <end position="150"/>
    </location>
</feature>
<dbReference type="InterPro" id="IPR008991">
    <property type="entry name" value="Translation_prot_SH3-like_sf"/>
</dbReference>
<dbReference type="CDD" id="cd06091">
    <property type="entry name" value="KOW_NusG"/>
    <property type="match status" value="1"/>
</dbReference>
<evidence type="ECO:0000313" key="11">
    <source>
        <dbReference type="EMBL" id="OAH63005.1"/>
    </source>
</evidence>
<dbReference type="PANTHER" id="PTHR30265:SF2">
    <property type="entry name" value="TRANSCRIPTION TERMINATION_ANTITERMINATION PROTEIN NUSG"/>
    <property type="match status" value="1"/>
</dbReference>
<keyword evidence="2 5" id="KW-0889">Transcription antitermination</keyword>
<proteinExistence type="inferred from homology"/>
<name>A0A177LCV4_9BACI</name>
<evidence type="ECO:0000259" key="8">
    <source>
        <dbReference type="SMART" id="SM00738"/>
    </source>
</evidence>
<dbReference type="GO" id="GO:0032784">
    <property type="term" value="P:regulation of DNA-templated transcription elongation"/>
    <property type="evidence" value="ECO:0007669"/>
    <property type="project" value="InterPro"/>
</dbReference>
<dbReference type="PROSITE" id="PS01014">
    <property type="entry name" value="NUSG"/>
    <property type="match status" value="1"/>
</dbReference>
<evidence type="ECO:0000256" key="6">
    <source>
        <dbReference type="NCBIfam" id="TIGR01956"/>
    </source>
</evidence>
<dbReference type="AlphaFoldDB" id="A0A177LCV4"/>
<protein>
    <recommendedName>
        <fullName evidence="5 6">Transcription termination/antitermination protein NusG</fullName>
    </recommendedName>
</protein>
<dbReference type="EMBL" id="LQWY01000004">
    <property type="protein sequence ID" value="OAH63005.1"/>
    <property type="molecule type" value="Genomic_DNA"/>
</dbReference>
<sequence length="178" mass="20236">MEKNWYVVHTYSGYENKVKANLEKRVESMGMQDKIFRVIVPEEEQTDIKNGKTKVTKRKVFPGYVLVEIVMTDDSWYVVRNTPGVTGFVGSSGHGSKPTALLPDEVTSILKQMGMDERRRDAEFEIGETVVVKEGPFADFEGTVEEIDQDKGKLKVHVNMFGRETPVELDFDQVNKLT</sequence>
<evidence type="ECO:0000313" key="12">
    <source>
        <dbReference type="Proteomes" id="UP000076935"/>
    </source>
</evidence>
<dbReference type="OrthoDB" id="9809075at2"/>
<evidence type="ECO:0000259" key="9">
    <source>
        <dbReference type="SMART" id="SM00739"/>
    </source>
</evidence>
<dbReference type="HAMAP" id="MF_00948">
    <property type="entry name" value="NusG"/>
    <property type="match status" value="1"/>
</dbReference>
<organism evidence="11 12">
    <name type="scientific">Domibacillus aminovorans</name>
    <dbReference type="NCBI Taxonomy" id="29332"/>
    <lineage>
        <taxon>Bacteria</taxon>
        <taxon>Bacillati</taxon>
        <taxon>Bacillota</taxon>
        <taxon>Bacilli</taxon>
        <taxon>Bacillales</taxon>
        <taxon>Bacillaceae</taxon>
        <taxon>Domibacillus</taxon>
    </lineage>
</organism>
<comment type="function">
    <text evidence="5 7">Participates in transcription elongation, termination and antitermination.</text>
</comment>
<evidence type="ECO:0000313" key="10">
    <source>
        <dbReference type="EMBL" id="OAH59312.1"/>
    </source>
</evidence>
<dbReference type="SMART" id="SM00738">
    <property type="entry name" value="NGN"/>
    <property type="match status" value="1"/>
</dbReference>
<comment type="similarity">
    <text evidence="5 7">Belongs to the NusG family.</text>
</comment>
<dbReference type="PANTHER" id="PTHR30265">
    <property type="entry name" value="RHO-INTERACTING TRANSCRIPTION TERMINATION FACTOR NUSG"/>
    <property type="match status" value="1"/>
</dbReference>
<keyword evidence="3 5" id="KW-0805">Transcription regulation</keyword>
<dbReference type="GO" id="GO:0031564">
    <property type="term" value="P:transcription antitermination"/>
    <property type="evidence" value="ECO:0007669"/>
    <property type="project" value="UniProtKB-UniRule"/>
</dbReference>
<dbReference type="FunFam" id="3.30.70.940:FF:000002">
    <property type="entry name" value="Transcription termination/antitermination protein NusG"/>
    <property type="match status" value="1"/>
</dbReference>
<dbReference type="CDD" id="cd09891">
    <property type="entry name" value="NGN_Bact_1"/>
    <property type="match status" value="1"/>
</dbReference>
<dbReference type="InterPro" id="IPR005824">
    <property type="entry name" value="KOW"/>
</dbReference>
<keyword evidence="12" id="KW-1185">Reference proteome</keyword>
<keyword evidence="1 5" id="KW-0806">Transcription termination</keyword>
<dbReference type="NCBIfam" id="TIGR00922">
    <property type="entry name" value="nusG"/>
    <property type="match status" value="1"/>
</dbReference>
<evidence type="ECO:0000256" key="1">
    <source>
        <dbReference type="ARBA" id="ARBA00022472"/>
    </source>
</evidence>
<dbReference type="Gene3D" id="3.30.70.940">
    <property type="entry name" value="NusG, N-terminal domain"/>
    <property type="match status" value="1"/>
</dbReference>
<dbReference type="InterPro" id="IPR036735">
    <property type="entry name" value="NGN_dom_sf"/>
</dbReference>
<dbReference type="InterPro" id="IPR001062">
    <property type="entry name" value="Transcrpt_antiterm_NusG"/>
</dbReference>
<gene>
    <name evidence="5" type="primary">nusG</name>
    <name evidence="10" type="ORF">AWH48_15410</name>
    <name evidence="11" type="ORF">AWH49_07425</name>
</gene>